<feature type="transmembrane region" description="Helical" evidence="5">
    <location>
        <begin position="107"/>
        <end position="129"/>
    </location>
</feature>
<dbReference type="InterPro" id="IPR043128">
    <property type="entry name" value="Rev_trsase/Diguanyl_cyclase"/>
</dbReference>
<feature type="transmembrane region" description="Helical" evidence="5">
    <location>
        <begin position="175"/>
        <end position="196"/>
    </location>
</feature>
<evidence type="ECO:0000313" key="10">
    <source>
        <dbReference type="Proteomes" id="UP000589896"/>
    </source>
</evidence>
<feature type="domain" description="GGDEF" evidence="7">
    <location>
        <begin position="294"/>
        <end position="428"/>
    </location>
</feature>
<dbReference type="Pfam" id="PF00563">
    <property type="entry name" value="EAL"/>
    <property type="match status" value="1"/>
</dbReference>
<dbReference type="InterPro" id="IPR052155">
    <property type="entry name" value="Biofilm_reg_signaling"/>
</dbReference>
<dbReference type="InterPro" id="IPR005330">
    <property type="entry name" value="MHYT_dom"/>
</dbReference>
<dbReference type="GO" id="GO:0016020">
    <property type="term" value="C:membrane"/>
    <property type="evidence" value="ECO:0007669"/>
    <property type="project" value="UniProtKB-UniRule"/>
</dbReference>
<evidence type="ECO:0000256" key="4">
    <source>
        <dbReference type="ARBA" id="ARBA00051114"/>
    </source>
</evidence>
<dbReference type="RefSeq" id="WP_180544830.1">
    <property type="nucleotide sequence ID" value="NZ_JACCJZ010000014.1"/>
</dbReference>
<evidence type="ECO:0000256" key="5">
    <source>
        <dbReference type="PROSITE-ProRule" id="PRU00244"/>
    </source>
</evidence>
<dbReference type="InterPro" id="IPR035919">
    <property type="entry name" value="EAL_sf"/>
</dbReference>
<evidence type="ECO:0000256" key="1">
    <source>
        <dbReference type="ARBA" id="ARBA00001946"/>
    </source>
</evidence>
<feature type="transmembrane region" description="Helical" evidence="5">
    <location>
        <begin position="141"/>
        <end position="163"/>
    </location>
</feature>
<dbReference type="PROSITE" id="PS50887">
    <property type="entry name" value="GGDEF"/>
    <property type="match status" value="1"/>
</dbReference>
<dbReference type="Pfam" id="PF00990">
    <property type="entry name" value="GGDEF"/>
    <property type="match status" value="1"/>
</dbReference>
<sequence length="687" mass="73482">MLVGSYNLVLVAVSYLIAAFASYVALDMAGRITASRGAAAHGWLAGGAVAMGFGIWSMHFVGMLAFKLPIPQGYDLAITLYSLLIAICSSAYALNLASGERLPAARLAVGALILGSGIAAMHYVGMAAMQMQPGIDYHVGWLLLSVAIAVAAAGAALWIAFALRSEGRGVPYARLLAAGVMGIAVVGMHYTGMAAARFPEGSICGAAIAGGISSTWLASLVGATTFAILGLAMVTSILDRRLQERTAQLGESLQKANQELTYLALHDTLTKLPNRLLLRDRMENAIRRAVRHGRRFAVLFVDLDGFKAINDVYGHATGDRLLLQIARRLSEALDGEADDTLARLGGDEFVVLMEIAEPDDAASLAERIMESVAQPVALDRIELHVTTSIGIAIFGPDGTSERELLANADAAMYSAKDQGRNAYCFFEPSMNQGAHQQLAMIQDLRRALSLAQFSLHYQPKMIAPSGPLEGVEALLRWHHPEHGTVMPDRFIPLAEKTGLIIEIGRWVINEACRQLMAWREAGHTVPSISVNLSPAQFRSPGLPAKIEDALTRYGVPPSSLVLEITESTAMQDSDTSLAILQRLASLGVRISIDDFGTGYSSLLYLKRLPASELKIDRAFVRDLVPGGEDAAIVSAIIALGRTLNLSVIAEGVETESQQRLLTELGCTSLQGYHLGRPVAADDAAARF</sequence>
<comment type="catalytic activity">
    <reaction evidence="4">
        <text>3',3'-c-di-GMP + H2O = 5'-phosphoguanylyl(3'-&gt;5')guanosine + H(+)</text>
        <dbReference type="Rhea" id="RHEA:24902"/>
        <dbReference type="ChEBI" id="CHEBI:15377"/>
        <dbReference type="ChEBI" id="CHEBI:15378"/>
        <dbReference type="ChEBI" id="CHEBI:58754"/>
        <dbReference type="ChEBI" id="CHEBI:58805"/>
        <dbReference type="EC" id="3.1.4.52"/>
    </reaction>
    <physiologicalReaction direction="left-to-right" evidence="4">
        <dbReference type="Rhea" id="RHEA:24903"/>
    </physiologicalReaction>
</comment>
<dbReference type="NCBIfam" id="TIGR00254">
    <property type="entry name" value="GGDEF"/>
    <property type="match status" value="1"/>
</dbReference>
<feature type="transmembrane region" description="Helical" evidence="5">
    <location>
        <begin position="216"/>
        <end position="238"/>
    </location>
</feature>
<dbReference type="PANTHER" id="PTHR44757">
    <property type="entry name" value="DIGUANYLATE CYCLASE DGCP"/>
    <property type="match status" value="1"/>
</dbReference>
<organism evidence="9 10">
    <name type="scientific">Luteimonas deserti</name>
    <dbReference type="NCBI Taxonomy" id="2752306"/>
    <lineage>
        <taxon>Bacteria</taxon>
        <taxon>Pseudomonadati</taxon>
        <taxon>Pseudomonadota</taxon>
        <taxon>Gammaproteobacteria</taxon>
        <taxon>Lysobacterales</taxon>
        <taxon>Lysobacteraceae</taxon>
        <taxon>Luteimonas</taxon>
    </lineage>
</organism>
<evidence type="ECO:0000313" key="9">
    <source>
        <dbReference type="EMBL" id="NYZ62594.1"/>
    </source>
</evidence>
<keyword evidence="10" id="KW-1185">Reference proteome</keyword>
<gene>
    <name evidence="9" type="ORF">H0E82_07420</name>
</gene>
<comment type="caution">
    <text evidence="9">The sequence shown here is derived from an EMBL/GenBank/DDBJ whole genome shotgun (WGS) entry which is preliminary data.</text>
</comment>
<accession>A0A7Z0QR37</accession>
<dbReference type="Gene3D" id="3.20.20.450">
    <property type="entry name" value="EAL domain"/>
    <property type="match status" value="1"/>
</dbReference>
<evidence type="ECO:0000256" key="2">
    <source>
        <dbReference type="ARBA" id="ARBA00012282"/>
    </source>
</evidence>
<dbReference type="InterPro" id="IPR029787">
    <property type="entry name" value="Nucleotide_cyclase"/>
</dbReference>
<dbReference type="SUPFAM" id="SSF141868">
    <property type="entry name" value="EAL domain-like"/>
    <property type="match status" value="1"/>
</dbReference>
<keyword evidence="5" id="KW-0472">Membrane</keyword>
<evidence type="ECO:0000259" key="6">
    <source>
        <dbReference type="PROSITE" id="PS50883"/>
    </source>
</evidence>
<feature type="transmembrane region" description="Helical" evidence="5">
    <location>
        <begin position="6"/>
        <end position="26"/>
    </location>
</feature>
<dbReference type="InterPro" id="IPR001633">
    <property type="entry name" value="EAL_dom"/>
</dbReference>
<evidence type="ECO:0000256" key="3">
    <source>
        <dbReference type="ARBA" id="ARBA00022636"/>
    </source>
</evidence>
<dbReference type="FunFam" id="3.20.20.450:FF:000001">
    <property type="entry name" value="Cyclic di-GMP phosphodiesterase yahA"/>
    <property type="match status" value="1"/>
</dbReference>
<keyword evidence="5" id="KW-0812">Transmembrane</keyword>
<dbReference type="EC" id="3.1.4.52" evidence="2"/>
<dbReference type="SMART" id="SM00267">
    <property type="entry name" value="GGDEF"/>
    <property type="match status" value="1"/>
</dbReference>
<keyword evidence="3" id="KW-0973">c-di-GMP</keyword>
<evidence type="ECO:0000259" key="8">
    <source>
        <dbReference type="PROSITE" id="PS50924"/>
    </source>
</evidence>
<dbReference type="GO" id="GO:0071111">
    <property type="term" value="F:cyclic-guanylate-specific phosphodiesterase activity"/>
    <property type="evidence" value="ECO:0007669"/>
    <property type="project" value="UniProtKB-EC"/>
</dbReference>
<dbReference type="PROSITE" id="PS50924">
    <property type="entry name" value="MHYT"/>
    <property type="match status" value="1"/>
</dbReference>
<keyword evidence="5" id="KW-1133">Transmembrane helix</keyword>
<feature type="domain" description="EAL" evidence="6">
    <location>
        <begin position="437"/>
        <end position="687"/>
    </location>
</feature>
<dbReference type="AlphaFoldDB" id="A0A7Z0QR37"/>
<feature type="transmembrane region" description="Helical" evidence="5">
    <location>
        <begin position="38"/>
        <end position="56"/>
    </location>
</feature>
<dbReference type="SMART" id="SM00052">
    <property type="entry name" value="EAL"/>
    <property type="match status" value="1"/>
</dbReference>
<dbReference type="InterPro" id="IPR000160">
    <property type="entry name" value="GGDEF_dom"/>
</dbReference>
<feature type="domain" description="MHYT" evidence="8">
    <location>
        <begin position="6"/>
        <end position="199"/>
    </location>
</feature>
<dbReference type="CDD" id="cd01948">
    <property type="entry name" value="EAL"/>
    <property type="match status" value="1"/>
</dbReference>
<dbReference type="Pfam" id="PF03707">
    <property type="entry name" value="MHYT"/>
    <property type="match status" value="3"/>
</dbReference>
<dbReference type="GO" id="GO:0071732">
    <property type="term" value="P:cellular response to nitric oxide"/>
    <property type="evidence" value="ECO:0007669"/>
    <property type="project" value="UniProtKB-ARBA"/>
</dbReference>
<dbReference type="CDD" id="cd01949">
    <property type="entry name" value="GGDEF"/>
    <property type="match status" value="1"/>
</dbReference>
<dbReference type="Proteomes" id="UP000589896">
    <property type="component" value="Unassembled WGS sequence"/>
</dbReference>
<dbReference type="SUPFAM" id="SSF55073">
    <property type="entry name" value="Nucleotide cyclase"/>
    <property type="match status" value="1"/>
</dbReference>
<evidence type="ECO:0000259" key="7">
    <source>
        <dbReference type="PROSITE" id="PS50887"/>
    </source>
</evidence>
<dbReference type="PROSITE" id="PS50883">
    <property type="entry name" value="EAL"/>
    <property type="match status" value="1"/>
</dbReference>
<reference evidence="9 10" key="1">
    <citation type="submission" date="2020-07" db="EMBL/GenBank/DDBJ databases">
        <title>isolation of Luteimonas sp. SJ-16.</title>
        <authorList>
            <person name="Huang X.-X."/>
            <person name="Xu L."/>
            <person name="Sun J.-Q."/>
        </authorList>
    </citation>
    <scope>NUCLEOTIDE SEQUENCE [LARGE SCALE GENOMIC DNA]</scope>
    <source>
        <strain evidence="9 10">SJ-16</strain>
    </source>
</reference>
<dbReference type="FunFam" id="3.30.70.270:FF:000001">
    <property type="entry name" value="Diguanylate cyclase domain protein"/>
    <property type="match status" value="1"/>
</dbReference>
<dbReference type="PANTHER" id="PTHR44757:SF2">
    <property type="entry name" value="BIOFILM ARCHITECTURE MAINTENANCE PROTEIN MBAA"/>
    <property type="match status" value="1"/>
</dbReference>
<dbReference type="Gene3D" id="3.30.70.270">
    <property type="match status" value="1"/>
</dbReference>
<comment type="cofactor">
    <cofactor evidence="1">
        <name>Mg(2+)</name>
        <dbReference type="ChEBI" id="CHEBI:18420"/>
    </cofactor>
</comment>
<dbReference type="EMBL" id="JACCJZ010000014">
    <property type="protein sequence ID" value="NYZ62594.1"/>
    <property type="molecule type" value="Genomic_DNA"/>
</dbReference>
<protein>
    <recommendedName>
        <fullName evidence="2">cyclic-guanylate-specific phosphodiesterase</fullName>
        <ecNumber evidence="2">3.1.4.52</ecNumber>
    </recommendedName>
</protein>
<name>A0A7Z0QR37_9GAMM</name>
<feature type="transmembrane region" description="Helical" evidence="5">
    <location>
        <begin position="76"/>
        <end position="95"/>
    </location>
</feature>
<proteinExistence type="predicted"/>